<organism evidence="2 3">
    <name type="scientific">Rattus norvegicus</name>
    <name type="common">Rat</name>
    <dbReference type="NCBI Taxonomy" id="10116"/>
    <lineage>
        <taxon>Eukaryota</taxon>
        <taxon>Metazoa</taxon>
        <taxon>Chordata</taxon>
        <taxon>Craniata</taxon>
        <taxon>Vertebrata</taxon>
        <taxon>Euteleostomi</taxon>
        <taxon>Mammalia</taxon>
        <taxon>Eutheria</taxon>
        <taxon>Euarchontoglires</taxon>
        <taxon>Glires</taxon>
        <taxon>Rodentia</taxon>
        <taxon>Myomorpha</taxon>
        <taxon>Muroidea</taxon>
        <taxon>Muridae</taxon>
        <taxon>Murinae</taxon>
        <taxon>Rattus</taxon>
    </lineage>
</organism>
<dbReference type="AlphaFoldDB" id="A6JPI9"/>
<evidence type="ECO:0000313" key="3">
    <source>
        <dbReference type="Proteomes" id="UP000234681"/>
    </source>
</evidence>
<accession>A6JPI9</accession>
<evidence type="ECO:0000256" key="1">
    <source>
        <dbReference type="SAM" id="MobiDB-lite"/>
    </source>
</evidence>
<protein>
    <submittedName>
        <fullName evidence="2">RCG59013</fullName>
    </submittedName>
</protein>
<feature type="compositionally biased region" description="Polar residues" evidence="1">
    <location>
        <begin position="29"/>
        <end position="39"/>
    </location>
</feature>
<sequence length="39" mass="4275">MLADGVRTSLLSSSKKGEESEVNPYISKGSPTRINCQKY</sequence>
<reference evidence="2 3" key="1">
    <citation type="submission" date="2005-09" db="EMBL/GenBank/DDBJ databases">
        <authorList>
            <person name="Mural R.J."/>
            <person name="Li P.W."/>
            <person name="Adams M.D."/>
            <person name="Amanatides P.G."/>
            <person name="Baden-Tillson H."/>
            <person name="Barnstead M."/>
            <person name="Chin S.H."/>
            <person name="Dew I."/>
            <person name="Evans C.A."/>
            <person name="Ferriera S."/>
            <person name="Flanigan M."/>
            <person name="Fosler C."/>
            <person name="Glodek A."/>
            <person name="Gu Z."/>
            <person name="Holt R.A."/>
            <person name="Jennings D."/>
            <person name="Kraft C.L."/>
            <person name="Lu F."/>
            <person name="Nguyen T."/>
            <person name="Nusskern D.R."/>
            <person name="Pfannkoch C.M."/>
            <person name="Sitter C."/>
            <person name="Sutton G.G."/>
            <person name="Venter J.C."/>
            <person name="Wang Z."/>
            <person name="Woodage T."/>
            <person name="Zheng X.H."/>
            <person name="Zhong F."/>
        </authorList>
    </citation>
    <scope>NUCLEOTIDE SEQUENCE [LARGE SCALE GENOMIC DNA]</scope>
    <source>
        <strain>BN</strain>
        <strain evidence="3">Sprague-Dawley</strain>
    </source>
</reference>
<feature type="region of interest" description="Disordered" evidence="1">
    <location>
        <begin position="1"/>
        <end position="39"/>
    </location>
</feature>
<gene>
    <name evidence="2" type="ORF">rCG_59013</name>
</gene>
<evidence type="ECO:0000313" key="2">
    <source>
        <dbReference type="EMBL" id="EDL78933.1"/>
    </source>
</evidence>
<dbReference type="Proteomes" id="UP000234681">
    <property type="component" value="Chromosome 16"/>
</dbReference>
<name>A6JPI9_RAT</name>
<proteinExistence type="predicted"/>
<dbReference type="EMBL" id="CH473995">
    <property type="protein sequence ID" value="EDL78933.1"/>
    <property type="molecule type" value="Genomic_DNA"/>
</dbReference>